<evidence type="ECO:0000256" key="1">
    <source>
        <dbReference type="SAM" id="MobiDB-lite"/>
    </source>
</evidence>
<comment type="caution">
    <text evidence="2">The sequence shown here is derived from an EMBL/GenBank/DDBJ whole genome shotgun (WGS) entry which is preliminary data.</text>
</comment>
<dbReference type="KEGG" id="dpl:KGM_213887"/>
<feature type="region of interest" description="Disordered" evidence="1">
    <location>
        <begin position="39"/>
        <end position="96"/>
    </location>
</feature>
<accession>A0A212F542</accession>
<evidence type="ECO:0000313" key="2">
    <source>
        <dbReference type="EMBL" id="OWR48829.1"/>
    </source>
</evidence>
<feature type="compositionally biased region" description="Polar residues" evidence="1">
    <location>
        <begin position="87"/>
        <end position="96"/>
    </location>
</feature>
<reference evidence="2 3" key="1">
    <citation type="journal article" date="2011" name="Cell">
        <title>The monarch butterfly genome yields insights into long-distance migration.</title>
        <authorList>
            <person name="Zhan S."/>
            <person name="Merlin C."/>
            <person name="Boore J.L."/>
            <person name="Reppert S.M."/>
        </authorList>
    </citation>
    <scope>NUCLEOTIDE SEQUENCE [LARGE SCALE GENOMIC DNA]</scope>
    <source>
        <strain evidence="2">F-2</strain>
    </source>
</reference>
<organism evidence="2 3">
    <name type="scientific">Danaus plexippus plexippus</name>
    <dbReference type="NCBI Taxonomy" id="278856"/>
    <lineage>
        <taxon>Eukaryota</taxon>
        <taxon>Metazoa</taxon>
        <taxon>Ecdysozoa</taxon>
        <taxon>Arthropoda</taxon>
        <taxon>Hexapoda</taxon>
        <taxon>Insecta</taxon>
        <taxon>Pterygota</taxon>
        <taxon>Neoptera</taxon>
        <taxon>Endopterygota</taxon>
        <taxon>Lepidoptera</taxon>
        <taxon>Glossata</taxon>
        <taxon>Ditrysia</taxon>
        <taxon>Papilionoidea</taxon>
        <taxon>Nymphalidae</taxon>
        <taxon>Danainae</taxon>
        <taxon>Danaini</taxon>
        <taxon>Danaina</taxon>
        <taxon>Danaus</taxon>
        <taxon>Danaus</taxon>
    </lineage>
</organism>
<dbReference type="Proteomes" id="UP000007151">
    <property type="component" value="Unassembled WGS sequence"/>
</dbReference>
<gene>
    <name evidence="2" type="ORF">KGM_213887</name>
</gene>
<dbReference type="EMBL" id="AGBW02010275">
    <property type="protein sequence ID" value="OWR48829.1"/>
    <property type="molecule type" value="Genomic_DNA"/>
</dbReference>
<sequence length="96" mass="10898">MFEVGYFVLTNAASLVHGSCRTVIYVLRNTENIEEIRTEIGSGNRTPRNHKPDCPSVYVRDSHRPWSNNVEHPRRKTGEETKKINTSRDGANTALT</sequence>
<proteinExistence type="predicted"/>
<protein>
    <submittedName>
        <fullName evidence="2">Uncharacterized protein</fullName>
    </submittedName>
</protein>
<dbReference type="AlphaFoldDB" id="A0A212F542"/>
<dbReference type="InParanoid" id="A0A212F542"/>
<name>A0A212F542_DANPL</name>
<keyword evidence="3" id="KW-1185">Reference proteome</keyword>
<evidence type="ECO:0000313" key="3">
    <source>
        <dbReference type="Proteomes" id="UP000007151"/>
    </source>
</evidence>